<protein>
    <submittedName>
        <fullName evidence="2">Uncharacterized protein</fullName>
    </submittedName>
</protein>
<dbReference type="RefSeq" id="WP_326296626.1">
    <property type="nucleotide sequence ID" value="NZ_JAYLLH010000007.1"/>
</dbReference>
<keyword evidence="1" id="KW-0472">Membrane</keyword>
<evidence type="ECO:0000313" key="3">
    <source>
        <dbReference type="Proteomes" id="UP001348149"/>
    </source>
</evidence>
<organism evidence="2 3">
    <name type="scientific">Mesobacterium hydrothermale</name>
    <dbReference type="NCBI Taxonomy" id="3111907"/>
    <lineage>
        <taxon>Bacteria</taxon>
        <taxon>Pseudomonadati</taxon>
        <taxon>Pseudomonadota</taxon>
        <taxon>Alphaproteobacteria</taxon>
        <taxon>Rhodobacterales</taxon>
        <taxon>Roseobacteraceae</taxon>
        <taxon>Mesobacterium</taxon>
    </lineage>
</organism>
<proteinExistence type="predicted"/>
<keyword evidence="3" id="KW-1185">Reference proteome</keyword>
<dbReference type="EMBL" id="JAYLLH010000007">
    <property type="protein sequence ID" value="MEC3860975.1"/>
    <property type="molecule type" value="Genomic_DNA"/>
</dbReference>
<comment type="caution">
    <text evidence="2">The sequence shown here is derived from an EMBL/GenBank/DDBJ whole genome shotgun (WGS) entry which is preliminary data.</text>
</comment>
<keyword evidence="1" id="KW-0812">Transmembrane</keyword>
<dbReference type="Proteomes" id="UP001348149">
    <property type="component" value="Unassembled WGS sequence"/>
</dbReference>
<name>A0ABU6HIK7_9RHOB</name>
<evidence type="ECO:0000256" key="1">
    <source>
        <dbReference type="SAM" id="Phobius"/>
    </source>
</evidence>
<evidence type="ECO:0000313" key="2">
    <source>
        <dbReference type="EMBL" id="MEC3860975.1"/>
    </source>
</evidence>
<reference evidence="2 3" key="1">
    <citation type="submission" date="2024-01" db="EMBL/GenBank/DDBJ databases">
        <title>Mesobacterium rodlantinim sp. nov., isolated from shallow sea hydrothermal systems off Kueishantao Island.</title>
        <authorList>
            <person name="Su Z."/>
            <person name="Tang K."/>
        </authorList>
    </citation>
    <scope>NUCLEOTIDE SEQUENCE [LARGE SCALE GENOMIC DNA]</scope>
    <source>
        <strain evidence="2 3">TK19101</strain>
    </source>
</reference>
<sequence length="61" mass="7261">MDWLWLLRMRQWAQHPPSARRVLLVIGVIVVCLALYATEHWIGWPDWMTLDPVRAPARVIR</sequence>
<feature type="transmembrane region" description="Helical" evidence="1">
    <location>
        <begin position="21"/>
        <end position="38"/>
    </location>
</feature>
<gene>
    <name evidence="2" type="ORF">VK792_06735</name>
</gene>
<accession>A0ABU6HIK7</accession>
<keyword evidence="1" id="KW-1133">Transmembrane helix</keyword>